<dbReference type="EMBL" id="QNRK01000010">
    <property type="protein sequence ID" value="RBP14127.1"/>
    <property type="molecule type" value="Genomic_DNA"/>
</dbReference>
<dbReference type="SUPFAM" id="SSF89155">
    <property type="entry name" value="TorD-like"/>
    <property type="match status" value="1"/>
</dbReference>
<accession>A0A366FHP2</accession>
<dbReference type="Pfam" id="PF02613">
    <property type="entry name" value="Nitrate_red_del"/>
    <property type="match status" value="1"/>
</dbReference>
<dbReference type="OrthoDB" id="7926125at2"/>
<evidence type="ECO:0000256" key="1">
    <source>
        <dbReference type="ARBA" id="ARBA00023186"/>
    </source>
</evidence>
<dbReference type="InterPro" id="IPR036411">
    <property type="entry name" value="TorD-like_sf"/>
</dbReference>
<keyword evidence="1" id="KW-0143">Chaperone</keyword>
<dbReference type="InterPro" id="IPR020945">
    <property type="entry name" value="DMSO/NO3_reduct_chaperone"/>
</dbReference>
<dbReference type="Gene3D" id="1.10.3480.10">
    <property type="entry name" value="TorD-like"/>
    <property type="match status" value="1"/>
</dbReference>
<protein>
    <submittedName>
        <fullName evidence="2">TorA-specific chaperone</fullName>
    </submittedName>
</protein>
<evidence type="ECO:0000313" key="3">
    <source>
        <dbReference type="Proteomes" id="UP000253529"/>
    </source>
</evidence>
<proteinExistence type="predicted"/>
<dbReference type="PANTHER" id="PTHR34227">
    <property type="entry name" value="CHAPERONE PROTEIN YCDY"/>
    <property type="match status" value="1"/>
</dbReference>
<comment type="caution">
    <text evidence="2">The sequence shown here is derived from an EMBL/GenBank/DDBJ whole genome shotgun (WGS) entry which is preliminary data.</text>
</comment>
<dbReference type="InterPro" id="IPR050289">
    <property type="entry name" value="TorD/DmsD_chaperones"/>
</dbReference>
<keyword evidence="3" id="KW-1185">Reference proteome</keyword>
<dbReference type="RefSeq" id="WP_113889257.1">
    <property type="nucleotide sequence ID" value="NZ_QNRK01000010.1"/>
</dbReference>
<dbReference type="PANTHER" id="PTHR34227:SF1">
    <property type="entry name" value="DIMETHYL SULFOXIDE REDUCTASE CHAPERONE-RELATED"/>
    <property type="match status" value="1"/>
</dbReference>
<dbReference type="AlphaFoldDB" id="A0A366FHP2"/>
<sequence length="218" mass="22588">MKDAVPGPAADRSRSRRPAEMLDWLAALFAAPPTVEFVASHRRGPGADLLRDLARDPDLAHGAALLREALAGADDDRALAARLGRSFGLLFEGVGGPDTVPPYESAFRQGSAWRLFQAPTGEMEALLAERDLSVSPAAAMPADHLAVELALTAHLVATGDDESAEAMIRRLAGWTPAFADACGVADGEGFWAGAAILLAAVTASGNFTSNPSQSTASA</sequence>
<gene>
    <name evidence="2" type="ORF">DFR50_110153</name>
</gene>
<evidence type="ECO:0000313" key="2">
    <source>
        <dbReference type="EMBL" id="RBP14127.1"/>
    </source>
</evidence>
<dbReference type="Proteomes" id="UP000253529">
    <property type="component" value="Unassembled WGS sequence"/>
</dbReference>
<name>A0A366FHP2_9HYPH</name>
<reference evidence="2 3" key="1">
    <citation type="submission" date="2018-06" db="EMBL/GenBank/DDBJ databases">
        <title>Genomic Encyclopedia of Type Strains, Phase IV (KMG-IV): sequencing the most valuable type-strain genomes for metagenomic binning, comparative biology and taxonomic classification.</title>
        <authorList>
            <person name="Goeker M."/>
        </authorList>
    </citation>
    <scope>NUCLEOTIDE SEQUENCE [LARGE SCALE GENOMIC DNA]</scope>
    <source>
        <strain evidence="2 3">DSM 24875</strain>
    </source>
</reference>
<organism evidence="2 3">
    <name type="scientific">Roseiarcus fermentans</name>
    <dbReference type="NCBI Taxonomy" id="1473586"/>
    <lineage>
        <taxon>Bacteria</taxon>
        <taxon>Pseudomonadati</taxon>
        <taxon>Pseudomonadota</taxon>
        <taxon>Alphaproteobacteria</taxon>
        <taxon>Hyphomicrobiales</taxon>
        <taxon>Roseiarcaceae</taxon>
        <taxon>Roseiarcus</taxon>
    </lineage>
</organism>